<feature type="transmembrane region" description="Helical" evidence="1">
    <location>
        <begin position="193"/>
        <end position="217"/>
    </location>
</feature>
<feature type="transmembrane region" description="Helical" evidence="1">
    <location>
        <begin position="93"/>
        <end position="111"/>
    </location>
</feature>
<protein>
    <submittedName>
        <fullName evidence="2">DUF998 domain-containing protein</fullName>
    </submittedName>
</protein>
<keyword evidence="1" id="KW-0472">Membrane</keyword>
<reference evidence="3" key="1">
    <citation type="journal article" date="2019" name="Int. J. Syst. Evol. Microbiol.">
        <title>The Global Catalogue of Microorganisms (GCM) 10K type strain sequencing project: providing services to taxonomists for standard genome sequencing and annotation.</title>
        <authorList>
            <consortium name="The Broad Institute Genomics Platform"/>
            <consortium name="The Broad Institute Genome Sequencing Center for Infectious Disease"/>
            <person name="Wu L."/>
            <person name="Ma J."/>
        </authorList>
    </citation>
    <scope>NUCLEOTIDE SEQUENCE [LARGE SCALE GENOMIC DNA]</scope>
    <source>
        <strain evidence="3">JCM 17130</strain>
    </source>
</reference>
<feature type="transmembrane region" description="Helical" evidence="1">
    <location>
        <begin position="62"/>
        <end position="81"/>
    </location>
</feature>
<keyword evidence="1" id="KW-0812">Transmembrane</keyword>
<keyword evidence="3" id="KW-1185">Reference proteome</keyword>
<sequence>MATTDSTKNGFDTAAAVTRSMLGWGLVAGPFYLVFGMILGLTREGFDFSRHALSLLMLGDGGWLQVLNLALTGVMTIVAGWGLRRALTRKGRGAGIAVIVAGAAMILAAVFEPDPVAGFPDGAAANVTTGGMLHLVAGGLEFVAFAVAGLLLAPFFAERANRAAVTWSRLAGVTIVAAFVVGAALSAGPAGVALLWLAVVSAFSWLFLASLRVYAVVPHPVIARRSHAP</sequence>
<proteinExistence type="predicted"/>
<feature type="transmembrane region" description="Helical" evidence="1">
    <location>
        <begin position="21"/>
        <end position="42"/>
    </location>
</feature>
<organism evidence="2 3">
    <name type="scientific">Georgenia deserti</name>
    <dbReference type="NCBI Taxonomy" id="2093781"/>
    <lineage>
        <taxon>Bacteria</taxon>
        <taxon>Bacillati</taxon>
        <taxon>Actinomycetota</taxon>
        <taxon>Actinomycetes</taxon>
        <taxon>Micrococcales</taxon>
        <taxon>Bogoriellaceae</taxon>
        <taxon>Georgenia</taxon>
    </lineage>
</organism>
<name>A0ABW4LAT3_9MICO</name>
<comment type="caution">
    <text evidence="2">The sequence shown here is derived from an EMBL/GenBank/DDBJ whole genome shotgun (WGS) entry which is preliminary data.</text>
</comment>
<dbReference type="Proteomes" id="UP001597277">
    <property type="component" value="Unassembled WGS sequence"/>
</dbReference>
<feature type="transmembrane region" description="Helical" evidence="1">
    <location>
        <begin position="169"/>
        <end position="187"/>
    </location>
</feature>
<evidence type="ECO:0000313" key="3">
    <source>
        <dbReference type="Proteomes" id="UP001597277"/>
    </source>
</evidence>
<dbReference type="EMBL" id="JBHUEE010000014">
    <property type="protein sequence ID" value="MFD1719815.1"/>
    <property type="molecule type" value="Genomic_DNA"/>
</dbReference>
<dbReference type="RefSeq" id="WP_388010865.1">
    <property type="nucleotide sequence ID" value="NZ_JBHUEE010000014.1"/>
</dbReference>
<evidence type="ECO:0000256" key="1">
    <source>
        <dbReference type="SAM" id="Phobius"/>
    </source>
</evidence>
<dbReference type="Pfam" id="PF06197">
    <property type="entry name" value="DUF998"/>
    <property type="match status" value="1"/>
</dbReference>
<dbReference type="InterPro" id="IPR009339">
    <property type="entry name" value="DUF998"/>
</dbReference>
<accession>A0ABW4LAT3</accession>
<evidence type="ECO:0000313" key="2">
    <source>
        <dbReference type="EMBL" id="MFD1719815.1"/>
    </source>
</evidence>
<feature type="transmembrane region" description="Helical" evidence="1">
    <location>
        <begin position="131"/>
        <end position="157"/>
    </location>
</feature>
<gene>
    <name evidence="2" type="ORF">ACFSE6_18390</name>
</gene>
<keyword evidence="1" id="KW-1133">Transmembrane helix</keyword>